<dbReference type="InterPro" id="IPR036237">
    <property type="entry name" value="Xyl_isomerase-like_sf"/>
</dbReference>
<dbReference type="InterPro" id="IPR050312">
    <property type="entry name" value="IolE/XylAMocC-like"/>
</dbReference>
<dbReference type="EMBL" id="CAEZSR010000015">
    <property type="protein sequence ID" value="CAB4546023.1"/>
    <property type="molecule type" value="Genomic_DNA"/>
</dbReference>
<dbReference type="SUPFAM" id="SSF51658">
    <property type="entry name" value="Xylose isomerase-like"/>
    <property type="match status" value="1"/>
</dbReference>
<dbReference type="Gene3D" id="3.20.20.150">
    <property type="entry name" value="Divalent-metal-dependent TIM barrel enzymes"/>
    <property type="match status" value="1"/>
</dbReference>
<dbReference type="InterPro" id="IPR013022">
    <property type="entry name" value="Xyl_isomerase-like_TIM-brl"/>
</dbReference>
<name>A0A6J6C658_9ZZZZ</name>
<evidence type="ECO:0000313" key="2">
    <source>
        <dbReference type="EMBL" id="CAB4546023.1"/>
    </source>
</evidence>
<organism evidence="2">
    <name type="scientific">freshwater metagenome</name>
    <dbReference type="NCBI Taxonomy" id="449393"/>
    <lineage>
        <taxon>unclassified sequences</taxon>
        <taxon>metagenomes</taxon>
        <taxon>ecological metagenomes</taxon>
    </lineage>
</organism>
<sequence>MSRQTVLAHFSIRNATFAERAIATATSGFDGFGMYVGDWSNQRTAGRTDDELLGILAEHGTRVIEVEALPIFGDAHVDTFVHLVATYRPDRIQVVPPFRGEVDRRAAGEWLARVADRVAPFGCSLALEFLPFTDIGDAAAGAEVVDLAARPNVGLCVDSWHVFRGAGLMSLVGLDPAIVVSVQLNDGPLEPVLDDYVQDCLHFREPPGEGEFDLRAFMDLLPSHVPVSVEVPDDDLDLLPPSEAARVLYEETSRYL</sequence>
<feature type="domain" description="Xylose isomerase-like TIM barrel" evidence="1">
    <location>
        <begin position="81"/>
        <end position="244"/>
    </location>
</feature>
<gene>
    <name evidence="2" type="ORF">UFOPK1493_00683</name>
</gene>
<dbReference type="Pfam" id="PF01261">
    <property type="entry name" value="AP_endonuc_2"/>
    <property type="match status" value="1"/>
</dbReference>
<evidence type="ECO:0000259" key="1">
    <source>
        <dbReference type="Pfam" id="PF01261"/>
    </source>
</evidence>
<proteinExistence type="predicted"/>
<protein>
    <submittedName>
        <fullName evidence="2">Unannotated protein</fullName>
    </submittedName>
</protein>
<dbReference type="PANTHER" id="PTHR12110:SF48">
    <property type="entry name" value="BLL3656 PROTEIN"/>
    <property type="match status" value="1"/>
</dbReference>
<dbReference type="PANTHER" id="PTHR12110">
    <property type="entry name" value="HYDROXYPYRUVATE ISOMERASE"/>
    <property type="match status" value="1"/>
</dbReference>
<reference evidence="2" key="1">
    <citation type="submission" date="2020-05" db="EMBL/GenBank/DDBJ databases">
        <authorList>
            <person name="Chiriac C."/>
            <person name="Salcher M."/>
            <person name="Ghai R."/>
            <person name="Kavagutti S V."/>
        </authorList>
    </citation>
    <scope>NUCLEOTIDE SEQUENCE</scope>
</reference>
<accession>A0A6J6C658</accession>
<dbReference type="AlphaFoldDB" id="A0A6J6C658"/>